<gene>
    <name evidence="1" type="ORF">BVH74_12815</name>
</gene>
<dbReference type="RefSeq" id="WP_080050443.1">
    <property type="nucleotide sequence ID" value="NZ_CP020100.1"/>
</dbReference>
<evidence type="ECO:0000313" key="1">
    <source>
        <dbReference type="EMBL" id="AQZ95575.1"/>
    </source>
</evidence>
<dbReference type="KEGG" id="ppha:BVH74_12815"/>
<name>A0A1V0B6M3_9GAMM</name>
<reference evidence="1 2" key="1">
    <citation type="submission" date="2017-03" db="EMBL/GenBank/DDBJ databases">
        <title>Complete genome sequence of the novel DNRA strain Pseudomonas sp. S-6-2 isolated from Chinese polluted river sediment. Journal of Biotechnology.</title>
        <authorList>
            <person name="Li J."/>
            <person name="Xiang F."/>
            <person name="Wang L."/>
            <person name="Xi L."/>
            <person name="Liu J."/>
        </authorList>
    </citation>
    <scope>NUCLEOTIDE SEQUENCE [LARGE SCALE GENOMIC DNA]</scope>
    <source>
        <strain evidence="1 2">S-6-2</strain>
    </source>
</reference>
<sequence>MGLNDSWATNSQHRINAMTESQILALFEQFGVVRFQEHDEPGTTALGRPKHWHTFSVVAIRQASA</sequence>
<organism evidence="1 2">
    <name type="scientific">Halopseudomonas phragmitis</name>
    <dbReference type="NCBI Taxonomy" id="1931241"/>
    <lineage>
        <taxon>Bacteria</taxon>
        <taxon>Pseudomonadati</taxon>
        <taxon>Pseudomonadota</taxon>
        <taxon>Gammaproteobacteria</taxon>
        <taxon>Pseudomonadales</taxon>
        <taxon>Pseudomonadaceae</taxon>
        <taxon>Halopseudomonas</taxon>
    </lineage>
</organism>
<accession>A0A1V0B6M3</accession>
<dbReference type="Proteomes" id="UP000243488">
    <property type="component" value="Chromosome"/>
</dbReference>
<evidence type="ECO:0000313" key="2">
    <source>
        <dbReference type="Proteomes" id="UP000243488"/>
    </source>
</evidence>
<dbReference type="EMBL" id="CP020100">
    <property type="protein sequence ID" value="AQZ95575.1"/>
    <property type="molecule type" value="Genomic_DNA"/>
</dbReference>
<dbReference type="STRING" id="1931241.BVH74_12815"/>
<protein>
    <submittedName>
        <fullName evidence="1">Uncharacterized protein</fullName>
    </submittedName>
</protein>
<proteinExistence type="predicted"/>
<dbReference type="AlphaFoldDB" id="A0A1V0B6M3"/>
<keyword evidence="2" id="KW-1185">Reference proteome</keyword>